<dbReference type="Proteomes" id="UP000749559">
    <property type="component" value="Unassembled WGS sequence"/>
</dbReference>
<protein>
    <recommendedName>
        <fullName evidence="1">TIR domain-containing protein</fullName>
    </recommendedName>
</protein>
<feature type="domain" description="TIR" evidence="1">
    <location>
        <begin position="17"/>
        <end position="187"/>
    </location>
</feature>
<dbReference type="InterPro" id="IPR017279">
    <property type="entry name" value="Tol-interleuk_rcpt_adapt_Tirap"/>
</dbReference>
<dbReference type="SUPFAM" id="SSF52200">
    <property type="entry name" value="Toll/Interleukin receptor TIR domain"/>
    <property type="match status" value="1"/>
</dbReference>
<evidence type="ECO:0000313" key="3">
    <source>
        <dbReference type="Proteomes" id="UP000749559"/>
    </source>
</evidence>
<name>A0A8S4PS72_OWEFU</name>
<sequence>MAASLPSRSISVAEKPQQYDFYLCYNQNDENDAWKLCKALEEIELDNGRKIQGFIDCRDGHPGKSIFSNMGEALQLSKKVLVLLTENSMCEKAFTSDKEGALFEFKVHTTLQISMEDFVRGSQVPGSIGTYVVPVFNGFSPKRAPPLMKNLFGIDLQQNNPFTDVTTKFKKLFSPETGIQRTISYDSL</sequence>
<evidence type="ECO:0000313" key="2">
    <source>
        <dbReference type="EMBL" id="CAH1796974.1"/>
    </source>
</evidence>
<dbReference type="EMBL" id="CAIIXF020000010">
    <property type="protein sequence ID" value="CAH1796974.1"/>
    <property type="molecule type" value="Genomic_DNA"/>
</dbReference>
<dbReference type="PROSITE" id="PS50104">
    <property type="entry name" value="TIR"/>
    <property type="match status" value="1"/>
</dbReference>
<dbReference type="PANTHER" id="PTHR22662">
    <property type="entry name" value="TIRAP"/>
    <property type="match status" value="1"/>
</dbReference>
<keyword evidence="3" id="KW-1185">Reference proteome</keyword>
<evidence type="ECO:0000259" key="1">
    <source>
        <dbReference type="PROSITE" id="PS50104"/>
    </source>
</evidence>
<dbReference type="AlphaFoldDB" id="A0A8S4PS72"/>
<reference evidence="2" key="1">
    <citation type="submission" date="2022-03" db="EMBL/GenBank/DDBJ databases">
        <authorList>
            <person name="Martin C."/>
        </authorList>
    </citation>
    <scope>NUCLEOTIDE SEQUENCE</scope>
</reference>
<proteinExistence type="predicted"/>
<organism evidence="2 3">
    <name type="scientific">Owenia fusiformis</name>
    <name type="common">Polychaete worm</name>
    <dbReference type="NCBI Taxonomy" id="6347"/>
    <lineage>
        <taxon>Eukaryota</taxon>
        <taxon>Metazoa</taxon>
        <taxon>Spiralia</taxon>
        <taxon>Lophotrochozoa</taxon>
        <taxon>Annelida</taxon>
        <taxon>Polychaeta</taxon>
        <taxon>Sedentaria</taxon>
        <taxon>Canalipalpata</taxon>
        <taxon>Sabellida</taxon>
        <taxon>Oweniida</taxon>
        <taxon>Oweniidae</taxon>
        <taxon>Owenia</taxon>
    </lineage>
</organism>
<gene>
    <name evidence="2" type="ORF">OFUS_LOCUS21326</name>
</gene>
<dbReference type="Gene3D" id="3.40.50.10140">
    <property type="entry name" value="Toll/interleukin-1 receptor homology (TIR) domain"/>
    <property type="match status" value="1"/>
</dbReference>
<dbReference type="GO" id="GO:0007165">
    <property type="term" value="P:signal transduction"/>
    <property type="evidence" value="ECO:0007669"/>
    <property type="project" value="InterPro"/>
</dbReference>
<dbReference type="InterPro" id="IPR035897">
    <property type="entry name" value="Toll_tir_struct_dom_sf"/>
</dbReference>
<dbReference type="OrthoDB" id="9166379at2759"/>
<dbReference type="PANTHER" id="PTHR22662:SF0">
    <property type="entry name" value="TOLL_INTERLEUKIN-1 RECEPTOR DOMAIN-CONTAINING ADAPTER PROTEIN"/>
    <property type="match status" value="1"/>
</dbReference>
<dbReference type="InterPro" id="IPR000157">
    <property type="entry name" value="TIR_dom"/>
</dbReference>
<dbReference type="Pfam" id="PF01582">
    <property type="entry name" value="TIR"/>
    <property type="match status" value="1"/>
</dbReference>
<comment type="caution">
    <text evidence="2">The sequence shown here is derived from an EMBL/GenBank/DDBJ whole genome shotgun (WGS) entry which is preliminary data.</text>
</comment>
<accession>A0A8S4PS72</accession>